<comment type="caution">
    <text evidence="1">The sequence shown here is derived from an EMBL/GenBank/DDBJ whole genome shotgun (WGS) entry which is preliminary data.</text>
</comment>
<dbReference type="EMBL" id="AZGA01000001">
    <property type="protein sequence ID" value="KRM36868.1"/>
    <property type="molecule type" value="Genomic_DNA"/>
</dbReference>
<dbReference type="InterPro" id="IPR029058">
    <property type="entry name" value="AB_hydrolase_fold"/>
</dbReference>
<name>X0QRZ5_9LACO</name>
<organism evidence="1 2">
    <name type="scientific">Agrilactobacillus composti DSM 18527 = JCM 14202</name>
    <dbReference type="NCBI Taxonomy" id="1423734"/>
    <lineage>
        <taxon>Bacteria</taxon>
        <taxon>Bacillati</taxon>
        <taxon>Bacillota</taxon>
        <taxon>Bacilli</taxon>
        <taxon>Lactobacillales</taxon>
        <taxon>Lactobacillaceae</taxon>
        <taxon>Agrilactobacillus</taxon>
    </lineage>
</organism>
<accession>X0QRZ5</accession>
<protein>
    <recommendedName>
        <fullName evidence="3">Alpha beta hydrolase superfamily protein</fullName>
    </recommendedName>
</protein>
<dbReference type="Pfam" id="PF06028">
    <property type="entry name" value="DUF915"/>
    <property type="match status" value="1"/>
</dbReference>
<evidence type="ECO:0000313" key="1">
    <source>
        <dbReference type="EMBL" id="KRM36868.1"/>
    </source>
</evidence>
<dbReference type="Gene3D" id="3.40.50.1820">
    <property type="entry name" value="alpha/beta hydrolase"/>
    <property type="match status" value="1"/>
</dbReference>
<dbReference type="eggNOG" id="COG4814">
    <property type="taxonomic scope" value="Bacteria"/>
</dbReference>
<keyword evidence="2" id="KW-1185">Reference proteome</keyword>
<dbReference type="Proteomes" id="UP000051236">
    <property type="component" value="Unassembled WGS sequence"/>
</dbReference>
<dbReference type="STRING" id="1423734.FC83_GL002273"/>
<evidence type="ECO:0000313" key="2">
    <source>
        <dbReference type="Proteomes" id="UP000051236"/>
    </source>
</evidence>
<dbReference type="PATRIC" id="fig|1423734.3.peg.2297"/>
<gene>
    <name evidence="1" type="ORF">FC83_GL002273</name>
</gene>
<reference evidence="1 2" key="1">
    <citation type="journal article" date="2015" name="Genome Announc.">
        <title>Expanding the biotechnology potential of lactobacilli through comparative genomics of 213 strains and associated genera.</title>
        <authorList>
            <person name="Sun Z."/>
            <person name="Harris H.M."/>
            <person name="McCann A."/>
            <person name="Guo C."/>
            <person name="Argimon S."/>
            <person name="Zhang W."/>
            <person name="Yang X."/>
            <person name="Jeffery I.B."/>
            <person name="Cooney J.C."/>
            <person name="Kagawa T.F."/>
            <person name="Liu W."/>
            <person name="Song Y."/>
            <person name="Salvetti E."/>
            <person name="Wrobel A."/>
            <person name="Rasinkangas P."/>
            <person name="Parkhill J."/>
            <person name="Rea M.C."/>
            <person name="O'Sullivan O."/>
            <person name="Ritari J."/>
            <person name="Douillard F.P."/>
            <person name="Paul Ross R."/>
            <person name="Yang R."/>
            <person name="Briner A.E."/>
            <person name="Felis G.E."/>
            <person name="de Vos W.M."/>
            <person name="Barrangou R."/>
            <person name="Klaenhammer T.R."/>
            <person name="Caufield P.W."/>
            <person name="Cui Y."/>
            <person name="Zhang H."/>
            <person name="O'Toole P.W."/>
        </authorList>
    </citation>
    <scope>NUCLEOTIDE SEQUENCE [LARGE SCALE GENOMIC DNA]</scope>
    <source>
        <strain evidence="1 2">DSM 18527</strain>
    </source>
</reference>
<evidence type="ECO:0008006" key="3">
    <source>
        <dbReference type="Google" id="ProtNLM"/>
    </source>
</evidence>
<sequence length="281" mass="31590">MLGLGLILGFFAQRIDQTQRLDQAYNFTATPTVFVHGYHGSFKSERDMMTDIEKMGLGQHELTVTVSPKGKLSFQGHLDTQHHNPLIGVVFQDNTAGEMAYALWLAKVMRALKRDYHVVQYNAVGHSMGAVAWVLYAQQEQDVGAVPIMAKLVTIAGPFDGILGFGDQVRRNYFLNSQAKPRYQTKLFREMRLNGPRFPTRVPVLNIYGDLNDGTNSDGVVSVVSARSLRYLIKPYAKSYQTVLVTGPNAQHSALHRHNLQVSQAIMNFLWHKSDQQILDK</sequence>
<dbReference type="InterPro" id="IPR010315">
    <property type="entry name" value="DUF915_hydro-like"/>
</dbReference>
<dbReference type="SUPFAM" id="SSF53474">
    <property type="entry name" value="alpha/beta-Hydrolases"/>
    <property type="match status" value="1"/>
</dbReference>
<proteinExistence type="predicted"/>
<dbReference type="AlphaFoldDB" id="X0QRZ5"/>